<dbReference type="AlphaFoldDB" id="A0A8J5IJN1"/>
<evidence type="ECO:0000256" key="5">
    <source>
        <dbReference type="ARBA" id="ARBA00023242"/>
    </source>
</evidence>
<feature type="compositionally biased region" description="Acidic residues" evidence="6">
    <location>
        <begin position="224"/>
        <end position="236"/>
    </location>
</feature>
<sequence length="437" mass="46938">MDHRPFSAEEIADSFWAASPDPSPAINRSSSEWLFEKFLEEATASSPAEFSSPDRNGVAVAAASASVVGSNFVVGSGDLGRGADGDVVEVKATAARPPYDQPAADGSVDYQAFLKQKLDMFCAAVAMSRIRLPSELKFQNRELQNSALGCAYLGSVVNSRDAASAADSRSPISDATLIGSQATVKGTIVIPICTDHGGVPALSTMQNSVVQAKPATSSSSREQSDDDDELEGEAETNENAGPTDIKRVRRMISNRESARRSRRRKQTHLSELEGQVSQLRIENSSLLKRLTDINQKFSVAAVDNRILKADVETLRAKVKMAEETVKRVTGVSHLYPINSDTSSISLPFTGSPSDASASLQDDMNQFFHVSPHDQRTNNGLPETGTRLASGKIAGSVSVHRVDNLEHLQKQIFGGPSSPLQWDTASWDAESSISNSKK</sequence>
<organism evidence="8 9">
    <name type="scientific">Zingiber officinale</name>
    <name type="common">Ginger</name>
    <name type="synonym">Amomum zingiber</name>
    <dbReference type="NCBI Taxonomy" id="94328"/>
    <lineage>
        <taxon>Eukaryota</taxon>
        <taxon>Viridiplantae</taxon>
        <taxon>Streptophyta</taxon>
        <taxon>Embryophyta</taxon>
        <taxon>Tracheophyta</taxon>
        <taxon>Spermatophyta</taxon>
        <taxon>Magnoliopsida</taxon>
        <taxon>Liliopsida</taxon>
        <taxon>Zingiberales</taxon>
        <taxon>Zingiberaceae</taxon>
        <taxon>Zingiber</taxon>
    </lineage>
</organism>
<dbReference type="GO" id="GO:0003677">
    <property type="term" value="F:DNA binding"/>
    <property type="evidence" value="ECO:0007669"/>
    <property type="project" value="UniProtKB-KW"/>
</dbReference>
<dbReference type="FunFam" id="1.20.5.170:FF:000020">
    <property type="entry name" value="BZIP transcription factor"/>
    <property type="match status" value="1"/>
</dbReference>
<dbReference type="GO" id="GO:0003700">
    <property type="term" value="F:DNA-binding transcription factor activity"/>
    <property type="evidence" value="ECO:0007669"/>
    <property type="project" value="InterPro"/>
</dbReference>
<dbReference type="InterPro" id="IPR004827">
    <property type="entry name" value="bZIP"/>
</dbReference>
<comment type="subcellular location">
    <subcellularLocation>
        <location evidence="1">Nucleus</location>
    </subcellularLocation>
</comment>
<feature type="region of interest" description="Disordered" evidence="6">
    <location>
        <begin position="208"/>
        <end position="271"/>
    </location>
</feature>
<evidence type="ECO:0000256" key="4">
    <source>
        <dbReference type="ARBA" id="ARBA00023163"/>
    </source>
</evidence>
<comment type="caution">
    <text evidence="8">The sequence shown here is derived from an EMBL/GenBank/DDBJ whole genome shotgun (WGS) entry which is preliminary data.</text>
</comment>
<feature type="domain" description="BZIP" evidence="7">
    <location>
        <begin position="244"/>
        <end position="296"/>
    </location>
</feature>
<dbReference type="Proteomes" id="UP000734854">
    <property type="component" value="Unassembled WGS sequence"/>
</dbReference>
<reference evidence="8 9" key="1">
    <citation type="submission" date="2020-08" db="EMBL/GenBank/DDBJ databases">
        <title>Plant Genome Project.</title>
        <authorList>
            <person name="Zhang R.-G."/>
        </authorList>
    </citation>
    <scope>NUCLEOTIDE SEQUENCE [LARGE SCALE GENOMIC DNA]</scope>
    <source>
        <tissue evidence="8">Rhizome</tissue>
    </source>
</reference>
<keyword evidence="5" id="KW-0539">Nucleus</keyword>
<keyword evidence="9" id="KW-1185">Reference proteome</keyword>
<name>A0A8J5IJN1_ZINOF</name>
<feature type="compositionally biased region" description="Polar residues" evidence="6">
    <location>
        <begin position="417"/>
        <end position="437"/>
    </location>
</feature>
<keyword evidence="2" id="KW-0805">Transcription regulation</keyword>
<dbReference type="Pfam" id="PF00170">
    <property type="entry name" value="bZIP_1"/>
    <property type="match status" value="1"/>
</dbReference>
<protein>
    <recommendedName>
        <fullName evidence="7">BZIP domain-containing protein</fullName>
    </recommendedName>
</protein>
<evidence type="ECO:0000313" key="9">
    <source>
        <dbReference type="Proteomes" id="UP000734854"/>
    </source>
</evidence>
<accession>A0A8J5IJN1</accession>
<evidence type="ECO:0000256" key="6">
    <source>
        <dbReference type="SAM" id="MobiDB-lite"/>
    </source>
</evidence>
<dbReference type="InterPro" id="IPR046347">
    <property type="entry name" value="bZIP_sf"/>
</dbReference>
<evidence type="ECO:0000256" key="1">
    <source>
        <dbReference type="ARBA" id="ARBA00004123"/>
    </source>
</evidence>
<dbReference type="PANTHER" id="PTHR46408:SF10">
    <property type="entry name" value="BASIC LEUCINE ZIPPER 63"/>
    <property type="match status" value="1"/>
</dbReference>
<evidence type="ECO:0000313" key="8">
    <source>
        <dbReference type="EMBL" id="KAG6536315.1"/>
    </source>
</evidence>
<dbReference type="GO" id="GO:0005634">
    <property type="term" value="C:nucleus"/>
    <property type="evidence" value="ECO:0007669"/>
    <property type="project" value="UniProtKB-SubCell"/>
</dbReference>
<dbReference type="SMART" id="SM00338">
    <property type="entry name" value="BRLZ"/>
    <property type="match status" value="1"/>
</dbReference>
<dbReference type="SUPFAM" id="SSF57959">
    <property type="entry name" value="Leucine zipper domain"/>
    <property type="match status" value="1"/>
</dbReference>
<dbReference type="PROSITE" id="PS50217">
    <property type="entry name" value="BZIP"/>
    <property type="match status" value="1"/>
</dbReference>
<keyword evidence="4" id="KW-0804">Transcription</keyword>
<dbReference type="PANTHER" id="PTHR46408">
    <property type="entry name" value="BASIC LEUCINE ZIPPER 63"/>
    <property type="match status" value="1"/>
</dbReference>
<dbReference type="InterPro" id="IPR020983">
    <property type="entry name" value="Basic_leucine-zipper_C"/>
</dbReference>
<dbReference type="PROSITE" id="PS00036">
    <property type="entry name" value="BZIP_BASIC"/>
    <property type="match status" value="1"/>
</dbReference>
<dbReference type="Gene3D" id="1.20.5.170">
    <property type="match status" value="1"/>
</dbReference>
<feature type="region of interest" description="Disordered" evidence="6">
    <location>
        <begin position="412"/>
        <end position="437"/>
    </location>
</feature>
<evidence type="ECO:0000256" key="3">
    <source>
        <dbReference type="ARBA" id="ARBA00023125"/>
    </source>
</evidence>
<evidence type="ECO:0000259" key="7">
    <source>
        <dbReference type="PROSITE" id="PS50217"/>
    </source>
</evidence>
<proteinExistence type="predicted"/>
<gene>
    <name evidence="8" type="ORF">ZIOFF_001369</name>
</gene>
<evidence type="ECO:0000256" key="2">
    <source>
        <dbReference type="ARBA" id="ARBA00023015"/>
    </source>
</evidence>
<dbReference type="Pfam" id="PF12498">
    <property type="entry name" value="bZIP_C"/>
    <property type="match status" value="1"/>
</dbReference>
<keyword evidence="3" id="KW-0238">DNA-binding</keyword>
<dbReference type="EMBL" id="JACMSC010000001">
    <property type="protein sequence ID" value="KAG6536315.1"/>
    <property type="molecule type" value="Genomic_DNA"/>
</dbReference>